<feature type="compositionally biased region" description="Polar residues" evidence="1">
    <location>
        <begin position="301"/>
        <end position="313"/>
    </location>
</feature>
<accession>A0ABN9T0J5</accession>
<feature type="region of interest" description="Disordered" evidence="1">
    <location>
        <begin position="1"/>
        <end position="52"/>
    </location>
</feature>
<feature type="region of interest" description="Disordered" evidence="1">
    <location>
        <begin position="549"/>
        <end position="590"/>
    </location>
</feature>
<evidence type="ECO:0000313" key="3">
    <source>
        <dbReference type="Proteomes" id="UP001189429"/>
    </source>
</evidence>
<feature type="compositionally biased region" description="Basic and acidic residues" evidence="1">
    <location>
        <begin position="28"/>
        <end position="46"/>
    </location>
</feature>
<feature type="region of interest" description="Disordered" evidence="1">
    <location>
        <begin position="298"/>
        <end position="319"/>
    </location>
</feature>
<evidence type="ECO:0000313" key="2">
    <source>
        <dbReference type="EMBL" id="CAK0838437.1"/>
    </source>
</evidence>
<feature type="compositionally biased region" description="Low complexity" evidence="1">
    <location>
        <begin position="549"/>
        <end position="576"/>
    </location>
</feature>
<comment type="caution">
    <text evidence="2">The sequence shown here is derived from an EMBL/GenBank/DDBJ whole genome shotgun (WGS) entry which is preliminary data.</text>
</comment>
<gene>
    <name evidence="2" type="ORF">PCOR1329_LOCUS34384</name>
</gene>
<sequence length="614" mass="65637">MKNQAPDLGIDGGRGVAGGKHERAKRAPRADKQVAKGAGDGEERMAGRWRSASGDPSFGSAFALLDPWVHIASCLRRSRRRCTARAAGSKEAPAAVRRAGQTPPKPGAELYEMIGNLDNLDCEEWREQMALQDALVARSSFGKIRHTADSSHAVLGTATLKEGNMQKTHIDLWNAARASAEGKEATAVNVEGHGSAEETLKAKVGPIEWLGNLLADGFVEGVIEQAQAPEAQAKTVGGPHREEEAGAKLLAETERKIAHDASGQHFLCLLCGSRTRMAIADGCLGGECREMVGDRAGPLGTRSSRPQTGNQKVHSSHKIGHDETLELHHRVLCGCIGREGTRKVAAKCNETPGQMGRQSLSSIKTGLQPGNSALAKQFGEKRRVRAELAASREEQLACVREELLRLREEHVAHSSVSKDLLVRLTGARQHEQPLEQTTVGQQLDSLQLELAALRRELHSGMTACREDARLAAERGASELRALAAEQHRDAAAAASAVTAEVARAAQEQRRALAAELHEAAGVREELHAITKGLAEGAVGLGAGDRAAPRAACAEDSAPPRPSRGSPPCTPARLPRAARARREAGTASATSWRQWQSTDLLCMSSGCGRERWDTQ</sequence>
<dbReference type="Proteomes" id="UP001189429">
    <property type="component" value="Unassembled WGS sequence"/>
</dbReference>
<dbReference type="EMBL" id="CAUYUJ010014224">
    <property type="protein sequence ID" value="CAK0838437.1"/>
    <property type="molecule type" value="Genomic_DNA"/>
</dbReference>
<feature type="region of interest" description="Disordered" evidence="1">
    <location>
        <begin position="85"/>
        <end position="106"/>
    </location>
</feature>
<keyword evidence="3" id="KW-1185">Reference proteome</keyword>
<organism evidence="2 3">
    <name type="scientific">Prorocentrum cordatum</name>
    <dbReference type="NCBI Taxonomy" id="2364126"/>
    <lineage>
        <taxon>Eukaryota</taxon>
        <taxon>Sar</taxon>
        <taxon>Alveolata</taxon>
        <taxon>Dinophyceae</taxon>
        <taxon>Prorocentrales</taxon>
        <taxon>Prorocentraceae</taxon>
        <taxon>Prorocentrum</taxon>
    </lineage>
</organism>
<protein>
    <submittedName>
        <fullName evidence="2">Uncharacterized protein</fullName>
    </submittedName>
</protein>
<name>A0ABN9T0J5_9DINO</name>
<evidence type="ECO:0000256" key="1">
    <source>
        <dbReference type="SAM" id="MobiDB-lite"/>
    </source>
</evidence>
<reference evidence="2" key="1">
    <citation type="submission" date="2023-10" db="EMBL/GenBank/DDBJ databases">
        <authorList>
            <person name="Chen Y."/>
            <person name="Shah S."/>
            <person name="Dougan E. K."/>
            <person name="Thang M."/>
            <person name="Chan C."/>
        </authorList>
    </citation>
    <scope>NUCLEOTIDE SEQUENCE [LARGE SCALE GENOMIC DNA]</scope>
</reference>
<proteinExistence type="predicted"/>